<feature type="compositionally biased region" description="Low complexity" evidence="2">
    <location>
        <begin position="161"/>
        <end position="170"/>
    </location>
</feature>
<comment type="caution">
    <text evidence="4">The sequence shown here is derived from an EMBL/GenBank/DDBJ whole genome shotgun (WGS) entry which is preliminary data.</text>
</comment>
<evidence type="ECO:0000256" key="2">
    <source>
        <dbReference type="SAM" id="MobiDB-lite"/>
    </source>
</evidence>
<keyword evidence="3" id="KW-1133">Transmembrane helix</keyword>
<evidence type="ECO:0000313" key="5">
    <source>
        <dbReference type="Proteomes" id="UP000318995"/>
    </source>
</evidence>
<gene>
    <name evidence="4" type="ORF">Pla111_18030</name>
</gene>
<evidence type="ECO:0000313" key="4">
    <source>
        <dbReference type="EMBL" id="TWT46702.1"/>
    </source>
</evidence>
<feature type="region of interest" description="Disordered" evidence="2">
    <location>
        <begin position="146"/>
        <end position="170"/>
    </location>
</feature>
<dbReference type="EMBL" id="SJPH01000003">
    <property type="protein sequence ID" value="TWT46702.1"/>
    <property type="molecule type" value="Genomic_DNA"/>
</dbReference>
<proteinExistence type="predicted"/>
<dbReference type="RefSeq" id="WP_146573422.1">
    <property type="nucleotide sequence ID" value="NZ_SJPH01000003.1"/>
</dbReference>
<keyword evidence="5" id="KW-1185">Reference proteome</keyword>
<feature type="transmembrane region" description="Helical" evidence="3">
    <location>
        <begin position="27"/>
        <end position="48"/>
    </location>
</feature>
<evidence type="ECO:0000256" key="1">
    <source>
        <dbReference type="SAM" id="Coils"/>
    </source>
</evidence>
<evidence type="ECO:0000256" key="3">
    <source>
        <dbReference type="SAM" id="Phobius"/>
    </source>
</evidence>
<organism evidence="4 5">
    <name type="scientific">Botrimarina hoheduenensis</name>
    <dbReference type="NCBI Taxonomy" id="2528000"/>
    <lineage>
        <taxon>Bacteria</taxon>
        <taxon>Pseudomonadati</taxon>
        <taxon>Planctomycetota</taxon>
        <taxon>Planctomycetia</taxon>
        <taxon>Pirellulales</taxon>
        <taxon>Lacipirellulaceae</taxon>
        <taxon>Botrimarina</taxon>
    </lineage>
</organism>
<keyword evidence="1" id="KW-0175">Coiled coil</keyword>
<accession>A0A5C5WAS1</accession>
<dbReference type="Proteomes" id="UP000318995">
    <property type="component" value="Unassembled WGS sequence"/>
</dbReference>
<dbReference type="AlphaFoldDB" id="A0A5C5WAS1"/>
<reference evidence="4 5" key="1">
    <citation type="submission" date="2019-02" db="EMBL/GenBank/DDBJ databases">
        <title>Deep-cultivation of Planctomycetes and their phenomic and genomic characterization uncovers novel biology.</title>
        <authorList>
            <person name="Wiegand S."/>
            <person name="Jogler M."/>
            <person name="Boedeker C."/>
            <person name="Pinto D."/>
            <person name="Vollmers J."/>
            <person name="Rivas-Marin E."/>
            <person name="Kohn T."/>
            <person name="Peeters S.H."/>
            <person name="Heuer A."/>
            <person name="Rast P."/>
            <person name="Oberbeckmann S."/>
            <person name="Bunk B."/>
            <person name="Jeske O."/>
            <person name="Meyerdierks A."/>
            <person name="Storesund J.E."/>
            <person name="Kallscheuer N."/>
            <person name="Luecker S."/>
            <person name="Lage O.M."/>
            <person name="Pohl T."/>
            <person name="Merkel B.J."/>
            <person name="Hornburger P."/>
            <person name="Mueller R.-W."/>
            <person name="Bruemmer F."/>
            <person name="Labrenz M."/>
            <person name="Spormann A.M."/>
            <person name="Op Den Camp H."/>
            <person name="Overmann J."/>
            <person name="Amann R."/>
            <person name="Jetten M.S.M."/>
            <person name="Mascher T."/>
            <person name="Medema M.H."/>
            <person name="Devos D.P."/>
            <person name="Kaster A.-K."/>
            <person name="Ovreas L."/>
            <person name="Rohde M."/>
            <person name="Galperin M.Y."/>
            <person name="Jogler C."/>
        </authorList>
    </citation>
    <scope>NUCLEOTIDE SEQUENCE [LARGE SCALE GENOMIC DNA]</scope>
    <source>
        <strain evidence="4 5">Pla111</strain>
    </source>
</reference>
<feature type="region of interest" description="Disordered" evidence="2">
    <location>
        <begin position="270"/>
        <end position="304"/>
    </location>
</feature>
<protein>
    <submittedName>
        <fullName evidence="4">Uncharacterized protein</fullName>
    </submittedName>
</protein>
<dbReference type="OrthoDB" id="252884at2"/>
<keyword evidence="3" id="KW-0812">Transmembrane</keyword>
<keyword evidence="3" id="KW-0472">Membrane</keyword>
<name>A0A5C5WAS1_9BACT</name>
<sequence>MLIAIFLGVVSLVVLVAAFLASKRWHWGSVLALVAFYFASVAFLILAAQTLNARNSLQKQVVDTDKRLNAELEGIDALESGTRVASVVRRLAGQINVADDATELASVGRMAHELRLKSRARGRVWRNAEPAGEVDLATGQVRVSFPASAPKTSNPDDPDAEPAAAEDTSAATARLDLEPESVVYLFEQGNANQQQYLGEFVVKEVDNEGRTALLLPLGQLAEDDYAADRLINSQGPWIVYESMPADSPNLFAGLSEKQLRKLLPESTVQEYLRDGTPAEADDDPERREPLDADGQPIPPGSETEPVSFRYRRLVRDYAFLLADSEQLYAELTALQSSARVEVERLREALAGAEKLSEFRKAQIEATRSDLVAVERDRDAIETHLNRLNEQLAQAETLLETTLQENAALAAQIASARGPMTPVVSPALDVDAL</sequence>
<feature type="coiled-coil region" evidence="1">
    <location>
        <begin position="335"/>
        <end position="411"/>
    </location>
</feature>